<proteinExistence type="predicted"/>
<feature type="region of interest" description="Disordered" evidence="1">
    <location>
        <begin position="132"/>
        <end position="157"/>
    </location>
</feature>
<dbReference type="Proteomes" id="UP000653076">
    <property type="component" value="Unassembled WGS sequence"/>
</dbReference>
<keyword evidence="4" id="KW-1185">Reference proteome</keyword>
<evidence type="ECO:0000259" key="2">
    <source>
        <dbReference type="Pfam" id="PF07883"/>
    </source>
</evidence>
<dbReference type="InterPro" id="IPR011051">
    <property type="entry name" value="RmlC_Cupin_sf"/>
</dbReference>
<name>A0ABQ4JJT3_9ACTN</name>
<dbReference type="InterPro" id="IPR013096">
    <property type="entry name" value="Cupin_2"/>
</dbReference>
<sequence>MQTLEAWPIPPFAGRGVGRPGTGYVRGMEHFTIATVAEKSPDFRRVLWTGKNTQLVIMTIPAGGEIGEEVHEDIDQILTFVSGTGEARVASEKREVVQGDLVVVPAGTKHNFVNTGPNPLVLYTVYGPPEHADQAVHRTKEEADEAEAAGKDEPPTS</sequence>
<organism evidence="3 4">
    <name type="scientific">Micromonospora qiuiae</name>
    <dbReference type="NCBI Taxonomy" id="502268"/>
    <lineage>
        <taxon>Bacteria</taxon>
        <taxon>Bacillati</taxon>
        <taxon>Actinomycetota</taxon>
        <taxon>Actinomycetes</taxon>
        <taxon>Micromonosporales</taxon>
        <taxon>Micromonosporaceae</taxon>
        <taxon>Micromonospora</taxon>
    </lineage>
</organism>
<dbReference type="Pfam" id="PF07883">
    <property type="entry name" value="Cupin_2"/>
    <property type="match status" value="1"/>
</dbReference>
<dbReference type="EMBL" id="BOPC01000083">
    <property type="protein sequence ID" value="GIJ29771.1"/>
    <property type="molecule type" value="Genomic_DNA"/>
</dbReference>
<reference evidence="3 4" key="1">
    <citation type="submission" date="2021-01" db="EMBL/GenBank/DDBJ databases">
        <title>Whole genome shotgun sequence of Verrucosispora qiuiae NBRC 106684.</title>
        <authorList>
            <person name="Komaki H."/>
            <person name="Tamura T."/>
        </authorList>
    </citation>
    <scope>NUCLEOTIDE SEQUENCE [LARGE SCALE GENOMIC DNA]</scope>
    <source>
        <strain evidence="3 4">NBRC 106684</strain>
    </source>
</reference>
<feature type="compositionally biased region" description="Basic and acidic residues" evidence="1">
    <location>
        <begin position="148"/>
        <end position="157"/>
    </location>
</feature>
<gene>
    <name evidence="3" type="ORF">Vqi01_49330</name>
</gene>
<dbReference type="InterPro" id="IPR014710">
    <property type="entry name" value="RmlC-like_jellyroll"/>
</dbReference>
<feature type="domain" description="Cupin type-2" evidence="2">
    <location>
        <begin position="57"/>
        <end position="126"/>
    </location>
</feature>
<dbReference type="CDD" id="cd02223">
    <property type="entry name" value="cupin_Bh2720-like"/>
    <property type="match status" value="1"/>
</dbReference>
<dbReference type="PANTHER" id="PTHR43346">
    <property type="entry name" value="LIGAND BINDING DOMAIN PROTEIN, PUTATIVE (AFU_ORTHOLOGUE AFUA_6G14370)-RELATED"/>
    <property type="match status" value="1"/>
</dbReference>
<feature type="compositionally biased region" description="Basic and acidic residues" evidence="1">
    <location>
        <begin position="132"/>
        <end position="141"/>
    </location>
</feature>
<accession>A0ABQ4JJT3</accession>
<protein>
    <recommendedName>
        <fullName evidence="2">Cupin type-2 domain-containing protein</fullName>
    </recommendedName>
</protein>
<dbReference type="PANTHER" id="PTHR43346:SF1">
    <property type="entry name" value="QUERCETIN 2,3-DIOXYGENASE-RELATED"/>
    <property type="match status" value="1"/>
</dbReference>
<evidence type="ECO:0000313" key="4">
    <source>
        <dbReference type="Proteomes" id="UP000653076"/>
    </source>
</evidence>
<comment type="caution">
    <text evidence="3">The sequence shown here is derived from an EMBL/GenBank/DDBJ whole genome shotgun (WGS) entry which is preliminary data.</text>
</comment>
<evidence type="ECO:0000256" key="1">
    <source>
        <dbReference type="SAM" id="MobiDB-lite"/>
    </source>
</evidence>
<evidence type="ECO:0000313" key="3">
    <source>
        <dbReference type="EMBL" id="GIJ29771.1"/>
    </source>
</evidence>
<dbReference type="Gene3D" id="2.60.120.10">
    <property type="entry name" value="Jelly Rolls"/>
    <property type="match status" value="1"/>
</dbReference>
<dbReference type="SUPFAM" id="SSF51182">
    <property type="entry name" value="RmlC-like cupins"/>
    <property type="match status" value="1"/>
</dbReference>
<dbReference type="InterPro" id="IPR052538">
    <property type="entry name" value="Flavonoid_dioxygenase-like"/>
</dbReference>